<keyword evidence="14 15" id="KW-0472">Membrane</keyword>
<dbReference type="PROSITE" id="PS50109">
    <property type="entry name" value="HIS_KIN"/>
    <property type="match status" value="1"/>
</dbReference>
<dbReference type="AlphaFoldDB" id="A0A1W1Y0K3"/>
<evidence type="ECO:0000256" key="3">
    <source>
        <dbReference type="ARBA" id="ARBA00012438"/>
    </source>
</evidence>
<keyword evidence="8 15" id="KW-0812">Transmembrane</keyword>
<evidence type="ECO:0000259" key="17">
    <source>
        <dbReference type="PROSITE" id="PS50885"/>
    </source>
</evidence>
<dbReference type="InterPro" id="IPR003661">
    <property type="entry name" value="HisK_dim/P_dom"/>
</dbReference>
<gene>
    <name evidence="18" type="ORF">SAMN02745857_04090</name>
</gene>
<dbReference type="SUPFAM" id="SSF47384">
    <property type="entry name" value="Homodimeric domain of signal transducing histidine kinase"/>
    <property type="match status" value="1"/>
</dbReference>
<dbReference type="SMART" id="SM00387">
    <property type="entry name" value="HATPase_c"/>
    <property type="match status" value="1"/>
</dbReference>
<keyword evidence="9" id="KW-0547">Nucleotide-binding</keyword>
<protein>
    <recommendedName>
        <fullName evidence="3">histidine kinase</fullName>
        <ecNumber evidence="3">2.7.13.3</ecNumber>
    </recommendedName>
</protein>
<dbReference type="InterPro" id="IPR003594">
    <property type="entry name" value="HATPase_dom"/>
</dbReference>
<dbReference type="Pfam" id="PF00512">
    <property type="entry name" value="HisKA"/>
    <property type="match status" value="1"/>
</dbReference>
<comment type="subcellular location">
    <subcellularLocation>
        <location evidence="2">Cell inner membrane</location>
        <topology evidence="2">Multi-pass membrane protein</topology>
    </subcellularLocation>
</comment>
<dbReference type="SMART" id="SM00304">
    <property type="entry name" value="HAMP"/>
    <property type="match status" value="2"/>
</dbReference>
<dbReference type="PANTHER" id="PTHR44936">
    <property type="entry name" value="SENSOR PROTEIN CREC"/>
    <property type="match status" value="1"/>
</dbReference>
<dbReference type="EMBL" id="FWXD01000043">
    <property type="protein sequence ID" value="SMC29750.1"/>
    <property type="molecule type" value="Genomic_DNA"/>
</dbReference>
<evidence type="ECO:0000256" key="8">
    <source>
        <dbReference type="ARBA" id="ARBA00022692"/>
    </source>
</evidence>
<dbReference type="Proteomes" id="UP000192761">
    <property type="component" value="Unassembled WGS sequence"/>
</dbReference>
<evidence type="ECO:0000256" key="4">
    <source>
        <dbReference type="ARBA" id="ARBA00022475"/>
    </source>
</evidence>
<keyword evidence="19" id="KW-1185">Reference proteome</keyword>
<accession>A0A1W1Y0K3</accession>
<comment type="catalytic activity">
    <reaction evidence="1">
        <text>ATP + protein L-histidine = ADP + protein N-phospho-L-histidine.</text>
        <dbReference type="EC" id="2.7.13.3"/>
    </reaction>
</comment>
<feature type="domain" description="HAMP" evidence="17">
    <location>
        <begin position="105"/>
        <end position="157"/>
    </location>
</feature>
<keyword evidence="10 18" id="KW-0418">Kinase</keyword>
<evidence type="ECO:0000256" key="13">
    <source>
        <dbReference type="ARBA" id="ARBA00023012"/>
    </source>
</evidence>
<evidence type="ECO:0000259" key="16">
    <source>
        <dbReference type="PROSITE" id="PS50109"/>
    </source>
</evidence>
<dbReference type="GO" id="GO:0000155">
    <property type="term" value="F:phosphorelay sensor kinase activity"/>
    <property type="evidence" value="ECO:0007669"/>
    <property type="project" value="InterPro"/>
</dbReference>
<dbReference type="Gene3D" id="3.30.565.10">
    <property type="entry name" value="Histidine kinase-like ATPase, C-terminal domain"/>
    <property type="match status" value="1"/>
</dbReference>
<keyword evidence="7" id="KW-0808">Transferase</keyword>
<name>A0A1W1Y0K3_9NEIS</name>
<dbReference type="InterPro" id="IPR050980">
    <property type="entry name" value="2C_sensor_his_kinase"/>
</dbReference>
<evidence type="ECO:0000256" key="15">
    <source>
        <dbReference type="SAM" id="Phobius"/>
    </source>
</evidence>
<evidence type="ECO:0000256" key="9">
    <source>
        <dbReference type="ARBA" id="ARBA00022741"/>
    </source>
</evidence>
<evidence type="ECO:0000256" key="10">
    <source>
        <dbReference type="ARBA" id="ARBA00022777"/>
    </source>
</evidence>
<dbReference type="GO" id="GO:0005524">
    <property type="term" value="F:ATP binding"/>
    <property type="evidence" value="ECO:0007669"/>
    <property type="project" value="UniProtKB-KW"/>
</dbReference>
<sequence>MRRLIPDTFFARLFVLFFVGLIASHLLGSVVFFTLAPQAHRPPPHRSEWVGPPPPVGHMQDRPPPPEFHFPPRILQAPPMRHPIVWLDQLIRLLVLALTAWIGARWLSKPMSRLSDAAVALGQNLQSPPLAPTGPAEARHTADAFNRMQAQLRAQIDERSRFLAAVSHDLRTPLTRLRLRCEAIEAPELRERVQIDLAEMNGMLTATLDYLRGQAQPEGRQLLDIAALVHSLADDLDNPQAPLRVSGEAQAIHAQPVALKRCLNNLLENAQRYGNGAEVHIIDSRDECCIEIHDHGPGLPDNQLEAVFAPFYRIDDSRNRQTGGVGLGLSIARDIALAHGGSLTLHNAQPEGLIATLVLPRQRPH</sequence>
<dbReference type="Gene3D" id="1.10.287.130">
    <property type="match status" value="1"/>
</dbReference>
<evidence type="ECO:0000256" key="1">
    <source>
        <dbReference type="ARBA" id="ARBA00000085"/>
    </source>
</evidence>
<dbReference type="PANTHER" id="PTHR44936:SF5">
    <property type="entry name" value="SENSOR HISTIDINE KINASE ENVZ"/>
    <property type="match status" value="1"/>
</dbReference>
<dbReference type="InterPro" id="IPR005467">
    <property type="entry name" value="His_kinase_dom"/>
</dbReference>
<keyword evidence="13" id="KW-0902">Two-component regulatory system</keyword>
<evidence type="ECO:0000256" key="14">
    <source>
        <dbReference type="ARBA" id="ARBA00023136"/>
    </source>
</evidence>
<dbReference type="PROSITE" id="PS50885">
    <property type="entry name" value="HAMP"/>
    <property type="match status" value="1"/>
</dbReference>
<dbReference type="CDD" id="cd00082">
    <property type="entry name" value="HisKA"/>
    <property type="match status" value="1"/>
</dbReference>
<keyword evidence="5" id="KW-0997">Cell inner membrane</keyword>
<keyword evidence="6" id="KW-0597">Phosphoprotein</keyword>
<dbReference type="PRINTS" id="PR00344">
    <property type="entry name" value="BCTRLSENSOR"/>
</dbReference>
<feature type="transmembrane region" description="Helical" evidence="15">
    <location>
        <begin position="12"/>
        <end position="36"/>
    </location>
</feature>
<proteinExistence type="predicted"/>
<evidence type="ECO:0000313" key="18">
    <source>
        <dbReference type="EMBL" id="SMC29750.1"/>
    </source>
</evidence>
<dbReference type="InterPro" id="IPR004358">
    <property type="entry name" value="Sig_transdc_His_kin-like_C"/>
</dbReference>
<evidence type="ECO:0000256" key="2">
    <source>
        <dbReference type="ARBA" id="ARBA00004429"/>
    </source>
</evidence>
<dbReference type="InterPro" id="IPR003660">
    <property type="entry name" value="HAMP_dom"/>
</dbReference>
<dbReference type="Pfam" id="PF00672">
    <property type="entry name" value="HAMP"/>
    <property type="match status" value="1"/>
</dbReference>
<dbReference type="STRING" id="1121001.SAMN02745857_04090"/>
<feature type="domain" description="Histidine kinase" evidence="16">
    <location>
        <begin position="165"/>
        <end position="363"/>
    </location>
</feature>
<dbReference type="GO" id="GO:0005886">
    <property type="term" value="C:plasma membrane"/>
    <property type="evidence" value="ECO:0007669"/>
    <property type="project" value="UniProtKB-SubCell"/>
</dbReference>
<evidence type="ECO:0000256" key="6">
    <source>
        <dbReference type="ARBA" id="ARBA00022553"/>
    </source>
</evidence>
<reference evidence="18 19" key="1">
    <citation type="submission" date="2017-04" db="EMBL/GenBank/DDBJ databases">
        <authorList>
            <person name="Afonso C.L."/>
            <person name="Miller P.J."/>
            <person name="Scott M.A."/>
            <person name="Spackman E."/>
            <person name="Goraichik I."/>
            <person name="Dimitrov K.M."/>
            <person name="Suarez D.L."/>
            <person name="Swayne D.E."/>
        </authorList>
    </citation>
    <scope>NUCLEOTIDE SEQUENCE [LARGE SCALE GENOMIC DNA]</scope>
    <source>
        <strain evidence="18 19">DSM 23236</strain>
    </source>
</reference>
<dbReference type="SMART" id="SM00388">
    <property type="entry name" value="HisKA"/>
    <property type="match status" value="1"/>
</dbReference>
<evidence type="ECO:0000313" key="19">
    <source>
        <dbReference type="Proteomes" id="UP000192761"/>
    </source>
</evidence>
<dbReference type="EC" id="2.7.13.3" evidence="3"/>
<dbReference type="InterPro" id="IPR036890">
    <property type="entry name" value="HATPase_C_sf"/>
</dbReference>
<evidence type="ECO:0000256" key="7">
    <source>
        <dbReference type="ARBA" id="ARBA00022679"/>
    </source>
</evidence>
<dbReference type="OrthoDB" id="9804645at2"/>
<dbReference type="InterPro" id="IPR036097">
    <property type="entry name" value="HisK_dim/P_sf"/>
</dbReference>
<keyword evidence="11" id="KW-0067">ATP-binding</keyword>
<evidence type="ECO:0000256" key="12">
    <source>
        <dbReference type="ARBA" id="ARBA00022989"/>
    </source>
</evidence>
<organism evidence="18 19">
    <name type="scientific">Andreprevotia lacus DSM 23236</name>
    <dbReference type="NCBI Taxonomy" id="1121001"/>
    <lineage>
        <taxon>Bacteria</taxon>
        <taxon>Pseudomonadati</taxon>
        <taxon>Pseudomonadota</taxon>
        <taxon>Betaproteobacteria</taxon>
        <taxon>Neisseriales</taxon>
        <taxon>Chitinibacteraceae</taxon>
        <taxon>Andreprevotia</taxon>
    </lineage>
</organism>
<dbReference type="SUPFAM" id="SSF55874">
    <property type="entry name" value="ATPase domain of HSP90 chaperone/DNA topoisomerase II/histidine kinase"/>
    <property type="match status" value="1"/>
</dbReference>
<keyword evidence="12 15" id="KW-1133">Transmembrane helix</keyword>
<dbReference type="RefSeq" id="WP_084093003.1">
    <property type="nucleotide sequence ID" value="NZ_FWXD01000043.1"/>
</dbReference>
<evidence type="ECO:0000256" key="11">
    <source>
        <dbReference type="ARBA" id="ARBA00022840"/>
    </source>
</evidence>
<keyword evidence="4" id="KW-1003">Cell membrane</keyword>
<dbReference type="Pfam" id="PF02518">
    <property type="entry name" value="HATPase_c"/>
    <property type="match status" value="1"/>
</dbReference>
<evidence type="ECO:0000256" key="5">
    <source>
        <dbReference type="ARBA" id="ARBA00022519"/>
    </source>
</evidence>